<protein>
    <submittedName>
        <fullName evidence="4">SDR family oxidoreductase</fullName>
    </submittedName>
</protein>
<keyword evidence="5" id="KW-1185">Reference proteome</keyword>
<proteinExistence type="inferred from homology"/>
<dbReference type="Proteomes" id="UP001165270">
    <property type="component" value="Unassembled WGS sequence"/>
</dbReference>
<dbReference type="InterPro" id="IPR002347">
    <property type="entry name" value="SDR_fam"/>
</dbReference>
<evidence type="ECO:0000256" key="2">
    <source>
        <dbReference type="ARBA" id="ARBA00023002"/>
    </source>
</evidence>
<evidence type="ECO:0000313" key="5">
    <source>
        <dbReference type="Proteomes" id="UP001165270"/>
    </source>
</evidence>
<dbReference type="EMBL" id="JALDAX010000024">
    <property type="protein sequence ID" value="MCI3245758.1"/>
    <property type="molecule type" value="Genomic_DNA"/>
</dbReference>
<dbReference type="PANTHER" id="PTHR24321:SF8">
    <property type="entry name" value="ESTRADIOL 17-BETA-DEHYDROGENASE 8-RELATED"/>
    <property type="match status" value="1"/>
</dbReference>
<evidence type="ECO:0000256" key="1">
    <source>
        <dbReference type="ARBA" id="ARBA00006484"/>
    </source>
</evidence>
<comment type="similarity">
    <text evidence="1">Belongs to the short-chain dehydrogenases/reductases (SDR) family.</text>
</comment>
<feature type="compositionally biased region" description="Basic and acidic residues" evidence="3">
    <location>
        <begin position="224"/>
        <end position="246"/>
    </location>
</feature>
<sequence>MGAYILAKRANLVRVQAAALAWNQRGARINTVSPGVISTAMAKAESESDSGGHMLKMLDACGAGRSGTPGEIADAVAFLSGPQASRQGVEEETARRAGRGVENVEVVDGSLVLVADLLALAEQLEAPHVGAGRGLGRAVVEIVAPQADGDVGGAGRADRDLEPQGAARVRGGFGRVENAGTLAEAAGDRVGEGGGELVSLLGARVAEDEDVERGTAPGARRLRVGREGRGGGRDCRQTDGGSHDPGRPGVLEHATSSG</sequence>
<accession>A0ABS9XUJ1</accession>
<comment type="caution">
    <text evidence="4">The sequence shown here is derived from an EMBL/GenBank/DDBJ whole genome shotgun (WGS) entry which is preliminary data.</text>
</comment>
<name>A0ABS9XUJ1_9ACTN</name>
<dbReference type="Pfam" id="PF13561">
    <property type="entry name" value="adh_short_C2"/>
    <property type="match status" value="1"/>
</dbReference>
<dbReference type="PRINTS" id="PR00081">
    <property type="entry name" value="GDHRDH"/>
</dbReference>
<reference evidence="4" key="1">
    <citation type="submission" date="2022-03" db="EMBL/GenBank/DDBJ databases">
        <title>Streptomyces 7R015 and 7R016 isolated from Barleria lupulina in Thailand.</title>
        <authorList>
            <person name="Kanchanasin P."/>
            <person name="Phongsopitanun W."/>
            <person name="Tanasupawat S."/>
        </authorList>
    </citation>
    <scope>NUCLEOTIDE SEQUENCE</scope>
    <source>
        <strain evidence="4">7R016</strain>
    </source>
</reference>
<dbReference type="InterPro" id="IPR036291">
    <property type="entry name" value="NAD(P)-bd_dom_sf"/>
</dbReference>
<gene>
    <name evidence="4" type="ORF">MQN93_39270</name>
</gene>
<dbReference type="Gene3D" id="3.40.50.720">
    <property type="entry name" value="NAD(P)-binding Rossmann-like Domain"/>
    <property type="match status" value="1"/>
</dbReference>
<evidence type="ECO:0000256" key="3">
    <source>
        <dbReference type="SAM" id="MobiDB-lite"/>
    </source>
</evidence>
<feature type="region of interest" description="Disordered" evidence="3">
    <location>
        <begin position="211"/>
        <end position="258"/>
    </location>
</feature>
<organism evidence="4 5">
    <name type="scientific">Streptomyces spinosisporus</name>
    <dbReference type="NCBI Taxonomy" id="2927582"/>
    <lineage>
        <taxon>Bacteria</taxon>
        <taxon>Bacillati</taxon>
        <taxon>Actinomycetota</taxon>
        <taxon>Actinomycetes</taxon>
        <taxon>Kitasatosporales</taxon>
        <taxon>Streptomycetaceae</taxon>
        <taxon>Streptomyces</taxon>
    </lineage>
</organism>
<evidence type="ECO:0000313" key="4">
    <source>
        <dbReference type="EMBL" id="MCI3245758.1"/>
    </source>
</evidence>
<dbReference type="PANTHER" id="PTHR24321">
    <property type="entry name" value="DEHYDROGENASES, SHORT CHAIN"/>
    <property type="match status" value="1"/>
</dbReference>
<dbReference type="SUPFAM" id="SSF51735">
    <property type="entry name" value="NAD(P)-binding Rossmann-fold domains"/>
    <property type="match status" value="1"/>
</dbReference>
<keyword evidence="2" id="KW-0560">Oxidoreductase</keyword>